<protein>
    <submittedName>
        <fullName evidence="1">Tick transposon</fullName>
    </submittedName>
</protein>
<dbReference type="EMBL" id="GFPF01012508">
    <property type="protein sequence ID" value="MAA23654.1"/>
    <property type="molecule type" value="Transcribed_RNA"/>
</dbReference>
<reference evidence="1" key="1">
    <citation type="journal article" date="2017" name="Parasit. Vectors">
        <title>Sialotranscriptomics of Rhipicephalus zambeziensis reveals intricate expression profiles of secretory proteins and suggests tight temporal transcriptional regulation during blood-feeding.</title>
        <authorList>
            <person name="de Castro M.H."/>
            <person name="de Klerk D."/>
            <person name="Pienaar R."/>
            <person name="Rees D.J.G."/>
            <person name="Mans B.J."/>
        </authorList>
    </citation>
    <scope>NUCLEOTIDE SEQUENCE</scope>
    <source>
        <tissue evidence="1">Salivary glands</tissue>
    </source>
</reference>
<organism evidence="1">
    <name type="scientific">Rhipicephalus zambeziensis</name>
    <dbReference type="NCBI Taxonomy" id="60191"/>
    <lineage>
        <taxon>Eukaryota</taxon>
        <taxon>Metazoa</taxon>
        <taxon>Ecdysozoa</taxon>
        <taxon>Arthropoda</taxon>
        <taxon>Chelicerata</taxon>
        <taxon>Arachnida</taxon>
        <taxon>Acari</taxon>
        <taxon>Parasitiformes</taxon>
        <taxon>Ixodida</taxon>
        <taxon>Ixodoidea</taxon>
        <taxon>Ixodidae</taxon>
        <taxon>Rhipicephalinae</taxon>
        <taxon>Rhipicephalus</taxon>
        <taxon>Rhipicephalus</taxon>
    </lineage>
</organism>
<sequence length="80" mass="9212">MRVKERKTCVRPCVHFFIHGICFFFSTRVGFRANEDVVETAWKAPSGNELPQLYLLGSCGYTPTRSCLHICTPRLYLDRA</sequence>
<evidence type="ECO:0000313" key="1">
    <source>
        <dbReference type="EMBL" id="MAA23654.1"/>
    </source>
</evidence>
<proteinExistence type="predicted"/>
<dbReference type="AlphaFoldDB" id="A0A224ZA18"/>
<accession>A0A224ZA18</accession>
<name>A0A224ZA18_9ACAR</name>